<accession>A0A835HGH3</accession>
<keyword evidence="1" id="KW-0677">Repeat</keyword>
<dbReference type="GO" id="GO:0009451">
    <property type="term" value="P:RNA modification"/>
    <property type="evidence" value="ECO:0007669"/>
    <property type="project" value="InterPro"/>
</dbReference>
<proteinExistence type="predicted"/>
<dbReference type="Pfam" id="PF13041">
    <property type="entry name" value="PPR_2"/>
    <property type="match status" value="1"/>
</dbReference>
<evidence type="ECO:0008006" key="5">
    <source>
        <dbReference type="Google" id="ProtNLM"/>
    </source>
</evidence>
<dbReference type="InterPro" id="IPR011990">
    <property type="entry name" value="TPR-like_helical_dom_sf"/>
</dbReference>
<evidence type="ECO:0000313" key="3">
    <source>
        <dbReference type="EMBL" id="KAF9598641.1"/>
    </source>
</evidence>
<evidence type="ECO:0000256" key="1">
    <source>
        <dbReference type="ARBA" id="ARBA00022737"/>
    </source>
</evidence>
<dbReference type="OrthoDB" id="185373at2759"/>
<reference evidence="3 4" key="1">
    <citation type="submission" date="2020-10" db="EMBL/GenBank/DDBJ databases">
        <title>The Coptis chinensis genome and diversification of protoberbering-type alkaloids.</title>
        <authorList>
            <person name="Wang B."/>
            <person name="Shu S."/>
            <person name="Song C."/>
            <person name="Liu Y."/>
        </authorList>
    </citation>
    <scope>NUCLEOTIDE SEQUENCE [LARGE SCALE GENOMIC DNA]</scope>
    <source>
        <strain evidence="3">HL-2020</strain>
        <tissue evidence="3">Leaf</tissue>
    </source>
</reference>
<dbReference type="PANTHER" id="PTHR47926">
    <property type="entry name" value="PENTATRICOPEPTIDE REPEAT-CONTAINING PROTEIN"/>
    <property type="match status" value="1"/>
</dbReference>
<dbReference type="FunFam" id="1.25.40.10:FF:000242">
    <property type="entry name" value="Pentatricopeptide repeat-containing protein"/>
    <property type="match status" value="1"/>
</dbReference>
<keyword evidence="4" id="KW-1185">Reference proteome</keyword>
<dbReference type="PANTHER" id="PTHR47926:SF458">
    <property type="entry name" value="PENTATRICOPEPTIDE REPEAT-CONTAINING PROTEIN"/>
    <property type="match status" value="1"/>
</dbReference>
<protein>
    <recommendedName>
        <fullName evidence="5">Pentatricopeptide repeat-containing protein</fullName>
    </recommendedName>
</protein>
<comment type="caution">
    <text evidence="3">The sequence shown here is derived from an EMBL/GenBank/DDBJ whole genome shotgun (WGS) entry which is preliminary data.</text>
</comment>
<dbReference type="Proteomes" id="UP000631114">
    <property type="component" value="Unassembled WGS sequence"/>
</dbReference>
<dbReference type="Gene3D" id="1.25.40.10">
    <property type="entry name" value="Tetratricopeptide repeat domain"/>
    <property type="match status" value="1"/>
</dbReference>
<name>A0A835HGH3_9MAGN</name>
<evidence type="ECO:0000313" key="4">
    <source>
        <dbReference type="Proteomes" id="UP000631114"/>
    </source>
</evidence>
<dbReference type="InterPro" id="IPR002885">
    <property type="entry name" value="PPR_rpt"/>
</dbReference>
<organism evidence="3 4">
    <name type="scientific">Coptis chinensis</name>
    <dbReference type="NCBI Taxonomy" id="261450"/>
    <lineage>
        <taxon>Eukaryota</taxon>
        <taxon>Viridiplantae</taxon>
        <taxon>Streptophyta</taxon>
        <taxon>Embryophyta</taxon>
        <taxon>Tracheophyta</taxon>
        <taxon>Spermatophyta</taxon>
        <taxon>Magnoliopsida</taxon>
        <taxon>Ranunculales</taxon>
        <taxon>Ranunculaceae</taxon>
        <taxon>Coptidoideae</taxon>
        <taxon>Coptis</taxon>
    </lineage>
</organism>
<dbReference type="InterPro" id="IPR046960">
    <property type="entry name" value="PPR_At4g14850-like_plant"/>
</dbReference>
<feature type="repeat" description="PPR" evidence="2">
    <location>
        <begin position="153"/>
        <end position="187"/>
    </location>
</feature>
<sequence length="369" mass="40228">MRSTGHMLVYIYELAKQESAEWAITSVLHDATVVAGSGAGAMLSAVHGFNTGMPFVQKYVKGPKWLPLVIGIQLQNYFSQVNGCFINALTQLSSLEQLPPLLTFSTASAAFGEAAGGTPNEVIVVVVLAACADLGALDLEIARDVFYEMKERTVVSWSAMIGGYTMHGQAEEALKLFSKMSRIGIRPNGVTFIGLSHACSHMGLVDEGCGFFSSMTRYYEIIPQIEHYGCMVDLLSRSGLLQEAHEFIKNMPIKANGVVWGALLGGCLLLRKLPCIGCISQHYCCPATSFRSATTWRGDSGTVAAFNVVKIGLEQEESMMKATDFSLKLKEEMVDELIGCVSWMRMCNKEMNKAIQKFVDTINLIAGRS</sequence>
<gene>
    <name evidence="3" type="ORF">IFM89_029891</name>
</gene>
<dbReference type="NCBIfam" id="TIGR00756">
    <property type="entry name" value="PPR"/>
    <property type="match status" value="1"/>
</dbReference>
<dbReference type="GO" id="GO:0003723">
    <property type="term" value="F:RNA binding"/>
    <property type="evidence" value="ECO:0007669"/>
    <property type="project" value="InterPro"/>
</dbReference>
<evidence type="ECO:0000256" key="2">
    <source>
        <dbReference type="PROSITE-ProRule" id="PRU00708"/>
    </source>
</evidence>
<dbReference type="AlphaFoldDB" id="A0A835HGH3"/>
<dbReference type="Pfam" id="PF01535">
    <property type="entry name" value="PPR"/>
    <property type="match status" value="1"/>
</dbReference>
<dbReference type="EMBL" id="JADFTS010000007">
    <property type="protein sequence ID" value="KAF9598641.1"/>
    <property type="molecule type" value="Genomic_DNA"/>
</dbReference>
<dbReference type="PROSITE" id="PS51375">
    <property type="entry name" value="PPR"/>
    <property type="match status" value="1"/>
</dbReference>